<dbReference type="InterPro" id="IPR046738">
    <property type="entry name" value="DUF6788"/>
</dbReference>
<dbReference type="Proteomes" id="UP000186400">
    <property type="component" value="Unassembled WGS sequence"/>
</dbReference>
<evidence type="ECO:0000256" key="1">
    <source>
        <dbReference type="SAM" id="Coils"/>
    </source>
</evidence>
<evidence type="ECO:0000259" key="2">
    <source>
        <dbReference type="Pfam" id="PF20586"/>
    </source>
</evidence>
<proteinExistence type="predicted"/>
<dbReference type="OrthoDB" id="1851276at2"/>
<accession>A0A1N6REN2</accession>
<evidence type="ECO:0000313" key="3">
    <source>
        <dbReference type="EMBL" id="SIQ27338.1"/>
    </source>
</evidence>
<protein>
    <recommendedName>
        <fullName evidence="2">DUF6788 domain-containing protein</fullName>
    </recommendedName>
</protein>
<dbReference type="AlphaFoldDB" id="A0A1N6REN2"/>
<name>A0A1N6REN2_9SPIO</name>
<feature type="domain" description="DUF6788" evidence="2">
    <location>
        <begin position="9"/>
        <end position="66"/>
    </location>
</feature>
<dbReference type="EMBL" id="FTMS01000006">
    <property type="protein sequence ID" value="SIQ27338.1"/>
    <property type="molecule type" value="Genomic_DNA"/>
</dbReference>
<feature type="coiled-coil region" evidence="1">
    <location>
        <begin position="71"/>
        <end position="98"/>
    </location>
</feature>
<dbReference type="Pfam" id="PF20586">
    <property type="entry name" value="DUF6788"/>
    <property type="match status" value="1"/>
</dbReference>
<evidence type="ECO:0000313" key="4">
    <source>
        <dbReference type="Proteomes" id="UP000186400"/>
    </source>
</evidence>
<sequence length="103" mass="12217">MAMVFAILEEEKRRLLSLKARYERQLSELPKGSLSRKKRWNREYLYLAYRESDKVKFEYVGPVDSDAAQEVKAKVRQRKVLEEKLSQVEDNLADVERGLRGKR</sequence>
<gene>
    <name evidence="3" type="ORF">SAMN05920897_10682</name>
</gene>
<reference evidence="3 4" key="1">
    <citation type="submission" date="2017-01" db="EMBL/GenBank/DDBJ databases">
        <authorList>
            <person name="Mah S.A."/>
            <person name="Swanson W.J."/>
            <person name="Moy G.W."/>
            <person name="Vacquier V.D."/>
        </authorList>
    </citation>
    <scope>NUCLEOTIDE SEQUENCE [LARGE SCALE GENOMIC DNA]</scope>
    <source>
        <strain evidence="3 4">ASpG1</strain>
    </source>
</reference>
<organism evidence="3 4">
    <name type="scientific">Alkalispirochaeta americana</name>
    <dbReference type="NCBI Taxonomy" id="159291"/>
    <lineage>
        <taxon>Bacteria</taxon>
        <taxon>Pseudomonadati</taxon>
        <taxon>Spirochaetota</taxon>
        <taxon>Spirochaetia</taxon>
        <taxon>Spirochaetales</taxon>
        <taxon>Spirochaetaceae</taxon>
        <taxon>Alkalispirochaeta</taxon>
    </lineage>
</organism>
<keyword evidence="4" id="KW-1185">Reference proteome</keyword>
<dbReference type="RefSeq" id="WP_076488367.1">
    <property type="nucleotide sequence ID" value="NZ_FTMS01000006.1"/>
</dbReference>
<keyword evidence="1" id="KW-0175">Coiled coil</keyword>